<organism evidence="4 5">
    <name type="scientific">Niallia circulans</name>
    <name type="common">Bacillus circulans</name>
    <dbReference type="NCBI Taxonomy" id="1397"/>
    <lineage>
        <taxon>Bacteria</taxon>
        <taxon>Bacillati</taxon>
        <taxon>Bacillota</taxon>
        <taxon>Bacilli</taxon>
        <taxon>Bacillales</taxon>
        <taxon>Bacillaceae</taxon>
        <taxon>Niallia</taxon>
    </lineage>
</organism>
<dbReference type="RefSeq" id="WP_047942616.1">
    <property type="nucleotide sequence ID" value="NZ_LDPH01000011.1"/>
</dbReference>
<dbReference type="PANTHER" id="PTHR43818">
    <property type="entry name" value="BCDNA.GH03377"/>
    <property type="match status" value="1"/>
</dbReference>
<dbReference type="SUPFAM" id="SSF51735">
    <property type="entry name" value="NAD(P)-binding Rossmann-fold domains"/>
    <property type="match status" value="1"/>
</dbReference>
<dbReference type="GO" id="GO:0000166">
    <property type="term" value="F:nucleotide binding"/>
    <property type="evidence" value="ECO:0007669"/>
    <property type="project" value="InterPro"/>
</dbReference>
<accession>A0A0J1IJ95</accession>
<protein>
    <submittedName>
        <fullName evidence="4">Oxidoreductase</fullName>
    </submittedName>
</protein>
<dbReference type="InterPro" id="IPR055170">
    <property type="entry name" value="GFO_IDH_MocA-like_dom"/>
</dbReference>
<keyword evidence="5" id="KW-1185">Reference proteome</keyword>
<gene>
    <name evidence="4" type="ORF">ABW02_13090</name>
</gene>
<evidence type="ECO:0000313" key="5">
    <source>
        <dbReference type="Proteomes" id="UP000036045"/>
    </source>
</evidence>
<dbReference type="SUPFAM" id="SSF55347">
    <property type="entry name" value="Glyceraldehyde-3-phosphate dehydrogenase-like, C-terminal domain"/>
    <property type="match status" value="1"/>
</dbReference>
<sequence>MKKIENEVRWGIIGCGDVTEVKSGPGFQLAENSKLVAVMRRNGELAKDYAERHHVPKWYDNGEALINDPDVDAVYVATPPAFHKEYALLAAKAGKPVYVEKPMARNYQECLEMIEACKRADVPLFVAYYRRALPRFLKIKEIVDSGVLGDIRFVRTIQYQPPLKDDQAWRVQPELAGGGLFLDLASHTLDILDFLLGPIKEAEGFATNQNGSYEAEDMVTGNYLFESDVHGTGTWCFGAYDHVDENEIVGSKGKLTFATFGNGPITLTTSEGTEEWVIENPRHIQQPMIQLMVDELTGKGTSPSTGESGARTNWVMDQLIKGYYGEKASR</sequence>
<name>A0A0J1IJ95_NIACI</name>
<dbReference type="Proteomes" id="UP000036045">
    <property type="component" value="Unassembled WGS sequence"/>
</dbReference>
<reference evidence="4 5" key="1">
    <citation type="submission" date="2015-05" db="EMBL/GenBank/DDBJ databases">
        <title>Whole genome sequence and identification of bacterial endophytes from Costus igneus.</title>
        <authorList>
            <person name="Lee Y.P."/>
            <person name="Gan H.M."/>
            <person name="Eng W."/>
            <person name="Wheatley M.S."/>
            <person name="Caraballo A."/>
            <person name="Polter S."/>
            <person name="Savka M.A."/>
            <person name="Hudson A.O."/>
        </authorList>
    </citation>
    <scope>NUCLEOTIDE SEQUENCE [LARGE SCALE GENOMIC DNA]</scope>
    <source>
        <strain evidence="4 5">RIT379</strain>
    </source>
</reference>
<evidence type="ECO:0000259" key="2">
    <source>
        <dbReference type="Pfam" id="PF01408"/>
    </source>
</evidence>
<comment type="caution">
    <text evidence="4">The sequence shown here is derived from an EMBL/GenBank/DDBJ whole genome shotgun (WGS) entry which is preliminary data.</text>
</comment>
<dbReference type="Gene3D" id="3.30.360.10">
    <property type="entry name" value="Dihydrodipicolinate Reductase, domain 2"/>
    <property type="match status" value="1"/>
</dbReference>
<dbReference type="InterPro" id="IPR036291">
    <property type="entry name" value="NAD(P)-bd_dom_sf"/>
</dbReference>
<dbReference type="PATRIC" id="fig|1397.4.peg.734"/>
<evidence type="ECO:0000313" key="4">
    <source>
        <dbReference type="EMBL" id="KLV26013.1"/>
    </source>
</evidence>
<dbReference type="Gene3D" id="3.40.50.720">
    <property type="entry name" value="NAD(P)-binding Rossmann-like Domain"/>
    <property type="match status" value="1"/>
</dbReference>
<evidence type="ECO:0000256" key="1">
    <source>
        <dbReference type="ARBA" id="ARBA00023002"/>
    </source>
</evidence>
<dbReference type="Pfam" id="PF22725">
    <property type="entry name" value="GFO_IDH_MocA_C3"/>
    <property type="match status" value="1"/>
</dbReference>
<proteinExistence type="predicted"/>
<keyword evidence="1" id="KW-0560">Oxidoreductase</keyword>
<feature type="domain" description="GFO/IDH/MocA-like oxidoreductase" evidence="3">
    <location>
        <begin position="136"/>
        <end position="255"/>
    </location>
</feature>
<feature type="domain" description="Gfo/Idh/MocA-like oxidoreductase N-terminal" evidence="2">
    <location>
        <begin position="8"/>
        <end position="128"/>
    </location>
</feature>
<dbReference type="Pfam" id="PF01408">
    <property type="entry name" value="GFO_IDH_MocA"/>
    <property type="match status" value="1"/>
</dbReference>
<dbReference type="InterPro" id="IPR050463">
    <property type="entry name" value="Gfo/Idh/MocA_oxidrdct_glycsds"/>
</dbReference>
<dbReference type="EMBL" id="LDPH01000011">
    <property type="protein sequence ID" value="KLV26013.1"/>
    <property type="molecule type" value="Genomic_DNA"/>
</dbReference>
<dbReference type="GO" id="GO:0016491">
    <property type="term" value="F:oxidoreductase activity"/>
    <property type="evidence" value="ECO:0007669"/>
    <property type="project" value="UniProtKB-KW"/>
</dbReference>
<dbReference type="OrthoDB" id="9815825at2"/>
<dbReference type="InterPro" id="IPR000683">
    <property type="entry name" value="Gfo/Idh/MocA-like_OxRdtase_N"/>
</dbReference>
<dbReference type="AlphaFoldDB" id="A0A0J1IJ95"/>
<evidence type="ECO:0000259" key="3">
    <source>
        <dbReference type="Pfam" id="PF22725"/>
    </source>
</evidence>
<dbReference type="PANTHER" id="PTHR43818:SF11">
    <property type="entry name" value="BCDNA.GH03377"/>
    <property type="match status" value="1"/>
</dbReference>